<sequence length="139" mass="15124">MLLQLDFESKTPIYRQIRDQVVLGIARGALRDGERLPSIRALAAESGVNMMTVSKAYALLREEGYIRADRRGGTTVCAPPGEGPVPEKTLRALRLVLSELRLAGLDETAALALCRSLLREGIAQAGGARRAQAPQEEER</sequence>
<evidence type="ECO:0000313" key="5">
    <source>
        <dbReference type="EMBL" id="HIU94646.1"/>
    </source>
</evidence>
<dbReference type="PANTHER" id="PTHR38445">
    <property type="entry name" value="HTH-TYPE TRANSCRIPTIONAL REPRESSOR YTRA"/>
    <property type="match status" value="1"/>
</dbReference>
<dbReference type="InterPro" id="IPR036390">
    <property type="entry name" value="WH_DNA-bd_sf"/>
</dbReference>
<evidence type="ECO:0000313" key="6">
    <source>
        <dbReference type="Proteomes" id="UP000824128"/>
    </source>
</evidence>
<evidence type="ECO:0000256" key="1">
    <source>
        <dbReference type="ARBA" id="ARBA00023015"/>
    </source>
</evidence>
<dbReference type="SUPFAM" id="SSF46785">
    <property type="entry name" value="Winged helix' DNA-binding domain"/>
    <property type="match status" value="1"/>
</dbReference>
<dbReference type="PROSITE" id="PS50949">
    <property type="entry name" value="HTH_GNTR"/>
    <property type="match status" value="1"/>
</dbReference>
<name>A0A9D1STY1_9FIRM</name>
<dbReference type="Gene3D" id="1.10.10.10">
    <property type="entry name" value="Winged helix-like DNA-binding domain superfamily/Winged helix DNA-binding domain"/>
    <property type="match status" value="1"/>
</dbReference>
<dbReference type="EMBL" id="DVNZ01000181">
    <property type="protein sequence ID" value="HIU94646.1"/>
    <property type="molecule type" value="Genomic_DNA"/>
</dbReference>
<keyword evidence="3" id="KW-0804">Transcription</keyword>
<dbReference type="SMART" id="SM00345">
    <property type="entry name" value="HTH_GNTR"/>
    <property type="match status" value="1"/>
</dbReference>
<dbReference type="InterPro" id="IPR036388">
    <property type="entry name" value="WH-like_DNA-bd_sf"/>
</dbReference>
<evidence type="ECO:0000256" key="2">
    <source>
        <dbReference type="ARBA" id="ARBA00023125"/>
    </source>
</evidence>
<evidence type="ECO:0000256" key="3">
    <source>
        <dbReference type="ARBA" id="ARBA00023163"/>
    </source>
</evidence>
<dbReference type="CDD" id="cd07377">
    <property type="entry name" value="WHTH_GntR"/>
    <property type="match status" value="1"/>
</dbReference>
<protein>
    <submittedName>
        <fullName evidence="5">GntR family transcriptional regulator</fullName>
    </submittedName>
</protein>
<dbReference type="GO" id="GO:0003677">
    <property type="term" value="F:DNA binding"/>
    <property type="evidence" value="ECO:0007669"/>
    <property type="project" value="UniProtKB-KW"/>
</dbReference>
<keyword evidence="1" id="KW-0805">Transcription regulation</keyword>
<organism evidence="5 6">
    <name type="scientific">Candidatus Aphodomorpha intestinavium</name>
    <dbReference type="NCBI Taxonomy" id="2840672"/>
    <lineage>
        <taxon>Bacteria</taxon>
        <taxon>Bacillati</taxon>
        <taxon>Bacillota</taxon>
        <taxon>Clostridia</taxon>
        <taxon>Eubacteriales</taxon>
        <taxon>Candidatus Aphodomorpha</taxon>
    </lineage>
</organism>
<dbReference type="GO" id="GO:0003700">
    <property type="term" value="F:DNA-binding transcription factor activity"/>
    <property type="evidence" value="ECO:0007669"/>
    <property type="project" value="InterPro"/>
</dbReference>
<dbReference type="AlphaFoldDB" id="A0A9D1STY1"/>
<feature type="domain" description="HTH gntR-type" evidence="4">
    <location>
        <begin position="11"/>
        <end position="79"/>
    </location>
</feature>
<reference evidence="5" key="2">
    <citation type="journal article" date="2021" name="PeerJ">
        <title>Extensive microbial diversity within the chicken gut microbiome revealed by metagenomics and culture.</title>
        <authorList>
            <person name="Gilroy R."/>
            <person name="Ravi A."/>
            <person name="Getino M."/>
            <person name="Pursley I."/>
            <person name="Horton D.L."/>
            <person name="Alikhan N.F."/>
            <person name="Baker D."/>
            <person name="Gharbi K."/>
            <person name="Hall N."/>
            <person name="Watson M."/>
            <person name="Adriaenssens E.M."/>
            <person name="Foster-Nyarko E."/>
            <person name="Jarju S."/>
            <person name="Secka A."/>
            <person name="Antonio M."/>
            <person name="Oren A."/>
            <person name="Chaudhuri R.R."/>
            <person name="La Ragione R."/>
            <person name="Hildebrand F."/>
            <person name="Pallen M.J."/>
        </authorList>
    </citation>
    <scope>NUCLEOTIDE SEQUENCE</scope>
    <source>
        <strain evidence="5">ChiGjej2B2-16831</strain>
    </source>
</reference>
<proteinExistence type="predicted"/>
<comment type="caution">
    <text evidence="5">The sequence shown here is derived from an EMBL/GenBank/DDBJ whole genome shotgun (WGS) entry which is preliminary data.</text>
</comment>
<accession>A0A9D1STY1</accession>
<dbReference type="InterPro" id="IPR000524">
    <property type="entry name" value="Tscrpt_reg_HTH_GntR"/>
</dbReference>
<keyword evidence="2" id="KW-0238">DNA-binding</keyword>
<reference evidence="5" key="1">
    <citation type="submission" date="2020-10" db="EMBL/GenBank/DDBJ databases">
        <authorList>
            <person name="Gilroy R."/>
        </authorList>
    </citation>
    <scope>NUCLEOTIDE SEQUENCE</scope>
    <source>
        <strain evidence="5">ChiGjej2B2-16831</strain>
    </source>
</reference>
<dbReference type="PANTHER" id="PTHR38445:SF12">
    <property type="entry name" value="GNTR-FAMILY TRANSCRIPTIONAL REGULATOR"/>
    <property type="match status" value="1"/>
</dbReference>
<gene>
    <name evidence="5" type="ORF">IAD24_05735</name>
</gene>
<dbReference type="Proteomes" id="UP000824128">
    <property type="component" value="Unassembled WGS sequence"/>
</dbReference>
<evidence type="ECO:0000259" key="4">
    <source>
        <dbReference type="PROSITE" id="PS50949"/>
    </source>
</evidence>
<dbReference type="Pfam" id="PF00392">
    <property type="entry name" value="GntR"/>
    <property type="match status" value="1"/>
</dbReference>